<feature type="compositionally biased region" description="Low complexity" evidence="1">
    <location>
        <begin position="153"/>
        <end position="168"/>
    </location>
</feature>
<name>A0A504XZH9_FASGI</name>
<dbReference type="Pfam" id="PF15874">
    <property type="entry name" value="Il2rg"/>
    <property type="match status" value="1"/>
</dbReference>
<evidence type="ECO:0000256" key="1">
    <source>
        <dbReference type="SAM" id="MobiDB-lite"/>
    </source>
</evidence>
<gene>
    <name evidence="2" type="ORF">FGIG_06551</name>
</gene>
<evidence type="ECO:0000313" key="2">
    <source>
        <dbReference type="EMBL" id="TPP52548.1"/>
    </source>
</evidence>
<dbReference type="AlphaFoldDB" id="A0A504XZH9"/>
<accession>A0A504XZH9</accession>
<sequence>MWSYIEEKDCFFCDFNWIAMPSEVSEPSEPTRTFIWVNYGDAQRILINVNCAYDILNNYLVTHCNIDEDVVFDLCDSSGKLLNINDPLSYTQVIQSIDGGGEYILVSIEGDRASDVKPLLENYDAKFPNLIEQIAQHLNDKNDRFSRRKVTRKTQQTKLATTTKRTKK</sequence>
<dbReference type="PANTHER" id="PTHR33887:SF6">
    <property type="entry name" value="CIDE-N DOMAIN-CONTAINING PROTEIN"/>
    <property type="match status" value="1"/>
</dbReference>
<reference evidence="2 3" key="1">
    <citation type="submission" date="2019-04" db="EMBL/GenBank/DDBJ databases">
        <title>Annotation for the trematode Fasciola gigantica.</title>
        <authorList>
            <person name="Choi Y.-J."/>
        </authorList>
    </citation>
    <scope>NUCLEOTIDE SEQUENCE [LARGE SCALE GENOMIC DNA]</scope>
    <source>
        <strain evidence="2">Uganda_cow_1</strain>
    </source>
</reference>
<organism evidence="2 3">
    <name type="scientific">Fasciola gigantica</name>
    <name type="common">Giant liver fluke</name>
    <dbReference type="NCBI Taxonomy" id="46835"/>
    <lineage>
        <taxon>Eukaryota</taxon>
        <taxon>Metazoa</taxon>
        <taxon>Spiralia</taxon>
        <taxon>Lophotrochozoa</taxon>
        <taxon>Platyhelminthes</taxon>
        <taxon>Trematoda</taxon>
        <taxon>Digenea</taxon>
        <taxon>Plagiorchiida</taxon>
        <taxon>Echinostomata</taxon>
        <taxon>Echinostomatoidea</taxon>
        <taxon>Fasciolidae</taxon>
        <taxon>Fasciola</taxon>
    </lineage>
</organism>
<keyword evidence="3" id="KW-1185">Reference proteome</keyword>
<evidence type="ECO:0000313" key="3">
    <source>
        <dbReference type="Proteomes" id="UP000316759"/>
    </source>
</evidence>
<protein>
    <submittedName>
        <fullName evidence="2">Uncharacterized protein</fullName>
    </submittedName>
</protein>
<dbReference type="Proteomes" id="UP000316759">
    <property type="component" value="Unassembled WGS sequence"/>
</dbReference>
<dbReference type="PANTHER" id="PTHR33887">
    <property type="entry name" value="PB1 DOMAIN-CONTAINING PROTEIN"/>
    <property type="match status" value="1"/>
</dbReference>
<dbReference type="EMBL" id="SUNJ01015554">
    <property type="protein sequence ID" value="TPP52548.1"/>
    <property type="molecule type" value="Genomic_DNA"/>
</dbReference>
<proteinExistence type="predicted"/>
<dbReference type="OrthoDB" id="2109241at2759"/>
<comment type="caution">
    <text evidence="2">The sequence shown here is derived from an EMBL/GenBank/DDBJ whole genome shotgun (WGS) entry which is preliminary data.</text>
</comment>
<dbReference type="InterPro" id="IPR039471">
    <property type="entry name" value="CXorf65-like"/>
</dbReference>
<feature type="region of interest" description="Disordered" evidence="1">
    <location>
        <begin position="146"/>
        <end position="168"/>
    </location>
</feature>